<keyword evidence="1" id="KW-0472">Membrane</keyword>
<feature type="transmembrane region" description="Helical" evidence="1">
    <location>
        <begin position="6"/>
        <end position="25"/>
    </location>
</feature>
<keyword evidence="1" id="KW-1133">Transmembrane helix</keyword>
<reference evidence="2 3" key="1">
    <citation type="submission" date="2022-11" db="EMBL/GenBank/DDBJ databases">
        <title>Spartinivicinus poritis sp. nov., isolated from scleractinian coral Porites lutea.</title>
        <authorList>
            <person name="Zhang G."/>
            <person name="Cai L."/>
            <person name="Wei Q."/>
        </authorList>
    </citation>
    <scope>NUCLEOTIDE SEQUENCE [LARGE SCALE GENOMIC DNA]</scope>
    <source>
        <strain evidence="2 3">A2-2</strain>
    </source>
</reference>
<evidence type="ECO:0000313" key="3">
    <source>
        <dbReference type="Proteomes" id="UP001528823"/>
    </source>
</evidence>
<gene>
    <name evidence="2" type="ORF">ORQ98_06410</name>
</gene>
<comment type="caution">
    <text evidence="2">The sequence shown here is derived from an EMBL/GenBank/DDBJ whole genome shotgun (WGS) entry which is preliminary data.</text>
</comment>
<keyword evidence="1" id="KW-0812">Transmembrane</keyword>
<keyword evidence="3" id="KW-1185">Reference proteome</keyword>
<sequence length="117" mass="13414">MAIWLITILLASLVIGCILLLLLKVRTPRYRVERARVKTLLYDIVNGEASEEDWQVFISIPIYNNAQLETIRLRCLQLDETEFIGGTENSPFFLTVTAINEIRQMLQTLEGDIVFKG</sequence>
<accession>A0ABT5U6J3</accession>
<dbReference type="EMBL" id="JAPMOU010000005">
    <property type="protein sequence ID" value="MDE1461596.1"/>
    <property type="molecule type" value="Genomic_DNA"/>
</dbReference>
<dbReference type="Proteomes" id="UP001528823">
    <property type="component" value="Unassembled WGS sequence"/>
</dbReference>
<name>A0ABT5U6J3_9GAMM</name>
<protein>
    <submittedName>
        <fullName evidence="2">Uncharacterized protein</fullName>
    </submittedName>
</protein>
<organism evidence="2 3">
    <name type="scientific">Spartinivicinus poritis</name>
    <dbReference type="NCBI Taxonomy" id="2994640"/>
    <lineage>
        <taxon>Bacteria</taxon>
        <taxon>Pseudomonadati</taxon>
        <taxon>Pseudomonadota</taxon>
        <taxon>Gammaproteobacteria</taxon>
        <taxon>Oceanospirillales</taxon>
        <taxon>Zooshikellaceae</taxon>
        <taxon>Spartinivicinus</taxon>
    </lineage>
</organism>
<evidence type="ECO:0000313" key="2">
    <source>
        <dbReference type="EMBL" id="MDE1461596.1"/>
    </source>
</evidence>
<dbReference type="RefSeq" id="WP_274687955.1">
    <property type="nucleotide sequence ID" value="NZ_JAPMOU010000005.1"/>
</dbReference>
<evidence type="ECO:0000256" key="1">
    <source>
        <dbReference type="SAM" id="Phobius"/>
    </source>
</evidence>
<proteinExistence type="predicted"/>